<evidence type="ECO:0000256" key="3">
    <source>
        <dbReference type="SAM" id="MobiDB-lite"/>
    </source>
</evidence>
<evidence type="ECO:0000313" key="5">
    <source>
        <dbReference type="EMBL" id="QJB05109.1"/>
    </source>
</evidence>
<protein>
    <submittedName>
        <fullName evidence="4">Putative DNA binding, helix-turn-helix domain containing protein</fullName>
    </submittedName>
</protein>
<evidence type="ECO:0000313" key="4">
    <source>
        <dbReference type="EMBL" id="QJB01197.1"/>
    </source>
</evidence>
<dbReference type="Gene3D" id="1.10.10.2690">
    <property type="match status" value="1"/>
</dbReference>
<dbReference type="EMBL" id="MT143706">
    <property type="protein sequence ID" value="QJB01197.1"/>
    <property type="molecule type" value="Genomic_DNA"/>
</dbReference>
<dbReference type="EMBL" id="MT143895">
    <property type="protein sequence ID" value="QJB05109.1"/>
    <property type="molecule type" value="Genomic_DNA"/>
</dbReference>
<sequence>MNAMNNDQFDKLSELIDSDGGPGAQGARLVLVEGVRAKEAAEVVGVTFQSVYKSVRRFKKAFELAKAVHQ</sequence>
<accession>A0A6M3M0Q5</accession>
<keyword evidence="1" id="KW-0805">Transcription regulation</keyword>
<keyword evidence="2" id="KW-0804">Transcription</keyword>
<name>A0A6M3M0Q5_9ZZZZ</name>
<dbReference type="InterPro" id="IPR053721">
    <property type="entry name" value="Fimbrial_Adhesin_Reg"/>
</dbReference>
<evidence type="ECO:0000256" key="2">
    <source>
        <dbReference type="ARBA" id="ARBA00023163"/>
    </source>
</evidence>
<gene>
    <name evidence="4" type="ORF">MM171A00126_0037</name>
    <name evidence="5" type="ORF">MM171B00120_0005</name>
</gene>
<feature type="region of interest" description="Disordered" evidence="3">
    <location>
        <begin position="1"/>
        <end position="23"/>
    </location>
</feature>
<dbReference type="AlphaFoldDB" id="A0A6M3M0Q5"/>
<proteinExistence type="predicted"/>
<reference evidence="4" key="1">
    <citation type="submission" date="2020-03" db="EMBL/GenBank/DDBJ databases">
        <title>The deep terrestrial virosphere.</title>
        <authorList>
            <person name="Holmfeldt K."/>
            <person name="Nilsson E."/>
            <person name="Simone D."/>
            <person name="Lopez-Fernandez M."/>
            <person name="Wu X."/>
            <person name="de Brujin I."/>
            <person name="Lundin D."/>
            <person name="Andersson A."/>
            <person name="Bertilsson S."/>
            <person name="Dopson M."/>
        </authorList>
    </citation>
    <scope>NUCLEOTIDE SEQUENCE</scope>
    <source>
        <strain evidence="4">MM171A00126</strain>
        <strain evidence="5">MM171B00120</strain>
    </source>
</reference>
<evidence type="ECO:0000256" key="1">
    <source>
        <dbReference type="ARBA" id="ARBA00023015"/>
    </source>
</evidence>
<organism evidence="4">
    <name type="scientific">viral metagenome</name>
    <dbReference type="NCBI Taxonomy" id="1070528"/>
    <lineage>
        <taxon>unclassified sequences</taxon>
        <taxon>metagenomes</taxon>
        <taxon>organismal metagenomes</taxon>
    </lineage>
</organism>